<evidence type="ECO:0000256" key="9">
    <source>
        <dbReference type="SAM" id="Coils"/>
    </source>
</evidence>
<dbReference type="GO" id="GO:0003700">
    <property type="term" value="F:DNA-binding transcription factor activity"/>
    <property type="evidence" value="ECO:0007669"/>
    <property type="project" value="InterPro"/>
</dbReference>
<reference evidence="12 13" key="1">
    <citation type="submission" date="2022-02" db="EMBL/GenBank/DDBJ databases">
        <title>Paenibacillus sp. MBLB1776 Whole Genome Shotgun Sequencing.</title>
        <authorList>
            <person name="Hwang C.Y."/>
            <person name="Cho E.-S."/>
            <person name="Seo M.-J."/>
        </authorList>
    </citation>
    <scope>NUCLEOTIDE SEQUENCE [LARGE SCALE GENOMIC DNA]</scope>
    <source>
        <strain evidence="12 13">MBLB1776</strain>
    </source>
</reference>
<evidence type="ECO:0000256" key="2">
    <source>
        <dbReference type="ARBA" id="ARBA00022490"/>
    </source>
</evidence>
<dbReference type="SUPFAM" id="SSF46689">
    <property type="entry name" value="Homeodomain-like"/>
    <property type="match status" value="2"/>
</dbReference>
<dbReference type="InterPro" id="IPR001789">
    <property type="entry name" value="Sig_transdc_resp-reg_receiver"/>
</dbReference>
<dbReference type="PROSITE" id="PS01124">
    <property type="entry name" value="HTH_ARAC_FAMILY_2"/>
    <property type="match status" value="1"/>
</dbReference>
<keyword evidence="6" id="KW-0238">DNA-binding</keyword>
<dbReference type="Pfam" id="PF00072">
    <property type="entry name" value="Response_reg"/>
    <property type="match status" value="1"/>
</dbReference>
<dbReference type="GO" id="GO:0043565">
    <property type="term" value="F:sequence-specific DNA binding"/>
    <property type="evidence" value="ECO:0007669"/>
    <property type="project" value="InterPro"/>
</dbReference>
<keyword evidence="4" id="KW-0902">Two-component regulatory system</keyword>
<dbReference type="Gene3D" id="3.40.50.2300">
    <property type="match status" value="1"/>
</dbReference>
<keyword evidence="5" id="KW-0805">Transcription regulation</keyword>
<feature type="modified residue" description="4-aspartylphosphate" evidence="8">
    <location>
        <position position="56"/>
    </location>
</feature>
<evidence type="ECO:0000259" key="11">
    <source>
        <dbReference type="PROSITE" id="PS50110"/>
    </source>
</evidence>
<dbReference type="GO" id="GO:0005737">
    <property type="term" value="C:cytoplasm"/>
    <property type="evidence" value="ECO:0007669"/>
    <property type="project" value="UniProtKB-SubCell"/>
</dbReference>
<feature type="domain" description="HTH araC/xylS-type" evidence="10">
    <location>
        <begin position="439"/>
        <end position="537"/>
    </location>
</feature>
<keyword evidence="2" id="KW-0963">Cytoplasm</keyword>
<evidence type="ECO:0000256" key="6">
    <source>
        <dbReference type="ARBA" id="ARBA00023125"/>
    </source>
</evidence>
<proteinExistence type="predicted"/>
<dbReference type="SMART" id="SM00448">
    <property type="entry name" value="REC"/>
    <property type="match status" value="1"/>
</dbReference>
<dbReference type="SUPFAM" id="SSF52172">
    <property type="entry name" value="CheY-like"/>
    <property type="match status" value="1"/>
</dbReference>
<evidence type="ECO:0000259" key="10">
    <source>
        <dbReference type="PROSITE" id="PS01124"/>
    </source>
</evidence>
<evidence type="ECO:0000256" key="5">
    <source>
        <dbReference type="ARBA" id="ARBA00023015"/>
    </source>
</evidence>
<dbReference type="Proteomes" id="UP001305702">
    <property type="component" value="Chromosome"/>
</dbReference>
<feature type="domain" description="Response regulatory" evidence="11">
    <location>
        <begin position="4"/>
        <end position="121"/>
    </location>
</feature>
<dbReference type="AlphaFoldDB" id="A0AA96RHC8"/>
<evidence type="ECO:0000256" key="4">
    <source>
        <dbReference type="ARBA" id="ARBA00023012"/>
    </source>
</evidence>
<dbReference type="PANTHER" id="PTHR42713:SF3">
    <property type="entry name" value="TRANSCRIPTIONAL REGULATORY PROTEIN HPTR"/>
    <property type="match status" value="1"/>
</dbReference>
<dbReference type="InterPro" id="IPR051552">
    <property type="entry name" value="HptR"/>
</dbReference>
<dbReference type="PROSITE" id="PS50110">
    <property type="entry name" value="RESPONSE_REGULATORY"/>
    <property type="match status" value="1"/>
</dbReference>
<feature type="coiled-coil region" evidence="9">
    <location>
        <begin position="110"/>
        <end position="137"/>
    </location>
</feature>
<organism evidence="12 13">
    <name type="scientific">Paenibacillus aurantius</name>
    <dbReference type="NCBI Taxonomy" id="2918900"/>
    <lineage>
        <taxon>Bacteria</taxon>
        <taxon>Bacillati</taxon>
        <taxon>Bacillota</taxon>
        <taxon>Bacilli</taxon>
        <taxon>Bacillales</taxon>
        <taxon>Paenibacillaceae</taxon>
        <taxon>Paenibacillus</taxon>
    </lineage>
</organism>
<evidence type="ECO:0000256" key="7">
    <source>
        <dbReference type="ARBA" id="ARBA00023163"/>
    </source>
</evidence>
<dbReference type="PROSITE" id="PS00041">
    <property type="entry name" value="HTH_ARAC_FAMILY_1"/>
    <property type="match status" value="1"/>
</dbReference>
<dbReference type="RefSeq" id="WP_315607683.1">
    <property type="nucleotide sequence ID" value="NZ_CP130318.1"/>
</dbReference>
<dbReference type="InterPro" id="IPR011006">
    <property type="entry name" value="CheY-like_superfamily"/>
</dbReference>
<accession>A0AA96RHC8</accession>
<dbReference type="GO" id="GO:0000160">
    <property type="term" value="P:phosphorelay signal transduction system"/>
    <property type="evidence" value="ECO:0007669"/>
    <property type="project" value="UniProtKB-KW"/>
</dbReference>
<dbReference type="Gene3D" id="1.10.10.60">
    <property type="entry name" value="Homeodomain-like"/>
    <property type="match status" value="2"/>
</dbReference>
<dbReference type="InterPro" id="IPR009057">
    <property type="entry name" value="Homeodomain-like_sf"/>
</dbReference>
<dbReference type="InterPro" id="IPR018060">
    <property type="entry name" value="HTH_AraC"/>
</dbReference>
<keyword evidence="3 8" id="KW-0597">Phosphoprotein</keyword>
<comment type="subcellular location">
    <subcellularLocation>
        <location evidence="1">Cytoplasm</location>
    </subcellularLocation>
</comment>
<dbReference type="CDD" id="cd17536">
    <property type="entry name" value="REC_YesN-like"/>
    <property type="match status" value="1"/>
</dbReference>
<keyword evidence="9" id="KW-0175">Coiled coil</keyword>
<dbReference type="SMART" id="SM00342">
    <property type="entry name" value="HTH_ARAC"/>
    <property type="match status" value="1"/>
</dbReference>
<protein>
    <submittedName>
        <fullName evidence="12">Response regulator</fullName>
    </submittedName>
</protein>
<keyword evidence="13" id="KW-1185">Reference proteome</keyword>
<evidence type="ECO:0000256" key="3">
    <source>
        <dbReference type="ARBA" id="ARBA00022553"/>
    </source>
</evidence>
<dbReference type="PANTHER" id="PTHR42713">
    <property type="entry name" value="HISTIDINE KINASE-RELATED"/>
    <property type="match status" value="1"/>
</dbReference>
<dbReference type="EMBL" id="CP130318">
    <property type="protein sequence ID" value="WNQ13902.1"/>
    <property type="molecule type" value="Genomic_DNA"/>
</dbReference>
<sequence length="541" mass="62309">MKKKVIVIDDKPLIVRSIVQTIDWERLGCEVIGQAEDGEEGERLILDMQPDILITDIRMPGHDGLYLSELMHSRFPRSKTILITGYQEFEYAQRAVRLGAFDLIVKPLRNDELYRVVEAAVREIEATRSEKHAVEQLSRDYSDLEQLHTNSLPALRSKWMTDLIRRKVEEADLPAAQRELGIQYSRFSLIAIKPYSNGGEESLTSAHRERIVQTVMAAPEKEELQIIDTVWNDELLFVCLFPRIPTTREARMKLQTIASDWLERIRCLNGERCHIAIGHLRKSLKELGEAYSEVKALLESGFFRGEEEILLHEANPVSRESGKFAIMHDLENFNRMLEQSSGEEVISYLERFLEQIRMYSEGNILVVKGLLSEVCLSTARYYFRLTGNEFGLGKSIDQMLDDVFRLNSLKEASDYLAGWITIVKRKVEGGDKEYSLMVKKAVDYINTHFSETINLTSVAQHFGISPSYLSRLLRTETGINFVDLVAKARIEAAKRLLRDPKYKVNEVGELVGYKEYAYFYQVFKRIEGQSPKEFKNRSKET</sequence>
<name>A0AA96RHC8_9BACL</name>
<dbReference type="KEGG" id="paun:MJA45_13065"/>
<evidence type="ECO:0000313" key="12">
    <source>
        <dbReference type="EMBL" id="WNQ13902.1"/>
    </source>
</evidence>
<evidence type="ECO:0000256" key="1">
    <source>
        <dbReference type="ARBA" id="ARBA00004496"/>
    </source>
</evidence>
<evidence type="ECO:0000256" key="8">
    <source>
        <dbReference type="PROSITE-ProRule" id="PRU00169"/>
    </source>
</evidence>
<evidence type="ECO:0000313" key="13">
    <source>
        <dbReference type="Proteomes" id="UP001305702"/>
    </source>
</evidence>
<dbReference type="InterPro" id="IPR018062">
    <property type="entry name" value="HTH_AraC-typ_CS"/>
</dbReference>
<gene>
    <name evidence="12" type="ORF">MJA45_13065</name>
</gene>
<dbReference type="Pfam" id="PF12833">
    <property type="entry name" value="HTH_18"/>
    <property type="match status" value="1"/>
</dbReference>
<keyword evidence="7" id="KW-0804">Transcription</keyword>